<evidence type="ECO:0000313" key="4">
    <source>
        <dbReference type="Proteomes" id="UP001172159"/>
    </source>
</evidence>
<feature type="compositionally biased region" description="Basic and acidic residues" evidence="2">
    <location>
        <begin position="210"/>
        <end position="226"/>
    </location>
</feature>
<dbReference type="InterPro" id="IPR042534">
    <property type="entry name" value="SAP18_sf"/>
</dbReference>
<dbReference type="GO" id="GO:0005634">
    <property type="term" value="C:nucleus"/>
    <property type="evidence" value="ECO:0007669"/>
    <property type="project" value="TreeGrafter"/>
</dbReference>
<protein>
    <submittedName>
        <fullName evidence="3">Sin3 associated polypeptide p18-domain-containing protein</fullName>
    </submittedName>
</protein>
<dbReference type="PANTHER" id="PTHR13082">
    <property type="entry name" value="SAP18"/>
    <property type="match status" value="1"/>
</dbReference>
<evidence type="ECO:0000313" key="3">
    <source>
        <dbReference type="EMBL" id="KAK0736934.1"/>
    </source>
</evidence>
<dbReference type="PANTHER" id="PTHR13082:SF0">
    <property type="entry name" value="HISTONE DEACETYLASE COMPLEX SUBUNIT SAP18"/>
    <property type="match status" value="1"/>
</dbReference>
<dbReference type="Proteomes" id="UP001172159">
    <property type="component" value="Unassembled WGS sequence"/>
</dbReference>
<comment type="similarity">
    <text evidence="1">Belongs to the SAP18 family.</text>
</comment>
<dbReference type="AlphaFoldDB" id="A0AA40BMK0"/>
<dbReference type="Pfam" id="PF06487">
    <property type="entry name" value="SAP18"/>
    <property type="match status" value="1"/>
</dbReference>
<comment type="caution">
    <text evidence="3">The sequence shown here is derived from an EMBL/GenBank/DDBJ whole genome shotgun (WGS) entry which is preliminary data.</text>
</comment>
<evidence type="ECO:0000256" key="1">
    <source>
        <dbReference type="ARBA" id="ARBA00009143"/>
    </source>
</evidence>
<dbReference type="Gene3D" id="3.10.20.550">
    <property type="entry name" value="ASAP complex, SAP18 subunit"/>
    <property type="match status" value="1"/>
</dbReference>
<proteinExistence type="inferred from homology"/>
<organism evidence="3 4">
    <name type="scientific">Apiosordaria backusii</name>
    <dbReference type="NCBI Taxonomy" id="314023"/>
    <lineage>
        <taxon>Eukaryota</taxon>
        <taxon>Fungi</taxon>
        <taxon>Dikarya</taxon>
        <taxon>Ascomycota</taxon>
        <taxon>Pezizomycotina</taxon>
        <taxon>Sordariomycetes</taxon>
        <taxon>Sordariomycetidae</taxon>
        <taxon>Sordariales</taxon>
        <taxon>Lasiosphaeriaceae</taxon>
        <taxon>Apiosordaria</taxon>
    </lineage>
</organism>
<evidence type="ECO:0000256" key="2">
    <source>
        <dbReference type="SAM" id="MobiDB-lite"/>
    </source>
</evidence>
<feature type="region of interest" description="Disordered" evidence="2">
    <location>
        <begin position="151"/>
        <end position="226"/>
    </location>
</feature>
<reference evidence="3" key="1">
    <citation type="submission" date="2023-06" db="EMBL/GenBank/DDBJ databases">
        <title>Genome-scale phylogeny and comparative genomics of the fungal order Sordariales.</title>
        <authorList>
            <consortium name="Lawrence Berkeley National Laboratory"/>
            <person name="Hensen N."/>
            <person name="Bonometti L."/>
            <person name="Westerberg I."/>
            <person name="Brannstrom I.O."/>
            <person name="Guillou S."/>
            <person name="Cros-Aarteil S."/>
            <person name="Calhoun S."/>
            <person name="Haridas S."/>
            <person name="Kuo A."/>
            <person name="Mondo S."/>
            <person name="Pangilinan J."/>
            <person name="Riley R."/>
            <person name="Labutti K."/>
            <person name="Andreopoulos B."/>
            <person name="Lipzen A."/>
            <person name="Chen C."/>
            <person name="Yanf M."/>
            <person name="Daum C."/>
            <person name="Ng V."/>
            <person name="Clum A."/>
            <person name="Steindorff A."/>
            <person name="Ohm R."/>
            <person name="Martin F."/>
            <person name="Silar P."/>
            <person name="Natvig D."/>
            <person name="Lalanne C."/>
            <person name="Gautier V."/>
            <person name="Ament-Velasquez S.L."/>
            <person name="Kruys A."/>
            <person name="Hutchinson M.I."/>
            <person name="Powell A.J."/>
            <person name="Barry K."/>
            <person name="Miller A.N."/>
            <person name="Grigoriev I.V."/>
            <person name="Debuchy R."/>
            <person name="Gladieux P."/>
            <person name="Thoren M.H."/>
            <person name="Johannesson H."/>
        </authorList>
    </citation>
    <scope>NUCLEOTIDE SEQUENCE</scope>
    <source>
        <strain evidence="3">CBS 540.89</strain>
    </source>
</reference>
<dbReference type="EMBL" id="JAUKTV010000005">
    <property type="protein sequence ID" value="KAK0736934.1"/>
    <property type="molecule type" value="Genomic_DNA"/>
</dbReference>
<sequence length="226" mass="25235">MSSSDEPEQPKFHPVHVKVFYRTNASHRLEEFGQDPLPAHIDLNVSMTCTVEELSHLIAGHSENILPSPSVGTRLVFRSIMRSPYSLPPRAPPNAKPKFFEHTLGSYVIGRGHPGIDLPAEDESDPASTIQKLRWLPGDYIACTILPPSDRDLSIAPARSGTPSTRRGADNHPVKGIPVGDRARGEGRDDLDEDSRPQRRSNNRLSKGTYRKEPSLRTRDHDRRDN</sequence>
<dbReference type="InterPro" id="IPR010516">
    <property type="entry name" value="SAP18"/>
</dbReference>
<accession>A0AA40BMK0</accession>
<name>A0AA40BMK0_9PEZI</name>
<gene>
    <name evidence="3" type="ORF">B0T21DRAFT_286997</name>
</gene>
<keyword evidence="4" id="KW-1185">Reference proteome</keyword>